<dbReference type="NCBIfam" id="TIGR02136">
    <property type="entry name" value="ptsS_2"/>
    <property type="match status" value="1"/>
</dbReference>
<dbReference type="PANTHER" id="PTHR30570">
    <property type="entry name" value="PERIPLASMIC PHOSPHATE BINDING COMPONENT OF PHOSPHATE ABC TRANSPORTER"/>
    <property type="match status" value="1"/>
</dbReference>
<dbReference type="GO" id="GO:0042301">
    <property type="term" value="F:phosphate ion binding"/>
    <property type="evidence" value="ECO:0007669"/>
    <property type="project" value="InterPro"/>
</dbReference>
<dbReference type="PROSITE" id="PS51257">
    <property type="entry name" value="PROKAR_LIPOPROTEIN"/>
    <property type="match status" value="1"/>
</dbReference>
<dbReference type="RefSeq" id="WP_089865866.1">
    <property type="nucleotide sequence ID" value="NZ_FOTC01000001.1"/>
</dbReference>
<evidence type="ECO:0000256" key="3">
    <source>
        <dbReference type="SAM" id="MobiDB-lite"/>
    </source>
</evidence>
<evidence type="ECO:0000256" key="1">
    <source>
        <dbReference type="ARBA" id="ARBA00022448"/>
    </source>
</evidence>
<dbReference type="AlphaFoldDB" id="A0A1I4BTA7"/>
<dbReference type="Pfam" id="PF12849">
    <property type="entry name" value="PBP_like_2"/>
    <property type="match status" value="1"/>
</dbReference>
<dbReference type="InterPro" id="IPR050811">
    <property type="entry name" value="Phosphate_ABC_transporter"/>
</dbReference>
<dbReference type="InterPro" id="IPR024370">
    <property type="entry name" value="PBP_domain"/>
</dbReference>
<dbReference type="PANTHER" id="PTHR30570:SF1">
    <property type="entry name" value="PHOSPHATE-BINDING PROTEIN PSTS"/>
    <property type="match status" value="1"/>
</dbReference>
<organism evidence="5 6">
    <name type="scientific">Halogranum rubrum</name>
    <dbReference type="NCBI Taxonomy" id="553466"/>
    <lineage>
        <taxon>Archaea</taxon>
        <taxon>Methanobacteriati</taxon>
        <taxon>Methanobacteriota</taxon>
        <taxon>Stenosarchaea group</taxon>
        <taxon>Halobacteria</taxon>
        <taxon>Halobacteriales</taxon>
        <taxon>Haloferacaceae</taxon>
    </lineage>
</organism>
<proteinExistence type="predicted"/>
<protein>
    <submittedName>
        <fullName evidence="5">Phosphate transport system substrate-binding protein</fullName>
    </submittedName>
</protein>
<name>A0A1I4BTA7_9EURY</name>
<keyword evidence="2" id="KW-0732">Signal</keyword>
<keyword evidence="6" id="KW-1185">Reference proteome</keyword>
<dbReference type="Gene3D" id="3.40.190.10">
    <property type="entry name" value="Periplasmic binding protein-like II"/>
    <property type="match status" value="2"/>
</dbReference>
<evidence type="ECO:0000256" key="2">
    <source>
        <dbReference type="ARBA" id="ARBA00022729"/>
    </source>
</evidence>
<evidence type="ECO:0000259" key="4">
    <source>
        <dbReference type="Pfam" id="PF12849"/>
    </source>
</evidence>
<evidence type="ECO:0000313" key="5">
    <source>
        <dbReference type="EMBL" id="SFK72022.1"/>
    </source>
</evidence>
<dbReference type="InterPro" id="IPR011862">
    <property type="entry name" value="Phos-bd"/>
</dbReference>
<feature type="region of interest" description="Disordered" evidence="3">
    <location>
        <begin position="33"/>
        <end position="68"/>
    </location>
</feature>
<gene>
    <name evidence="5" type="ORF">SAMN04487950_0759</name>
</gene>
<dbReference type="Proteomes" id="UP000199607">
    <property type="component" value="Unassembled WGS sequence"/>
</dbReference>
<accession>A0A1I4BTA7</accession>
<dbReference type="EMBL" id="FOTC01000001">
    <property type="protein sequence ID" value="SFK72022.1"/>
    <property type="molecule type" value="Genomic_DNA"/>
</dbReference>
<keyword evidence="1" id="KW-0813">Transport</keyword>
<dbReference type="STRING" id="553466.SAMN04487950_0759"/>
<dbReference type="CDD" id="cd13654">
    <property type="entry name" value="PBP2_phosphate_like_2"/>
    <property type="match status" value="1"/>
</dbReference>
<evidence type="ECO:0000313" key="6">
    <source>
        <dbReference type="Proteomes" id="UP000199607"/>
    </source>
</evidence>
<sequence>MTRKTLQDAVSRRKFLMTSGAIGTIGIAGCTGESSNGGSGDGGSSGGSNGTSEGTSEDGGSSGSLSGTIEISGSSTVYPLATAVSELFREEHPDVKINVRSTGSGGGFNNFFCKGQTSFNNASRPIKEEETQMCGNNNVEPVELKVATDALTIAVNPENDFVDCLTVEEISMIFGGDSVEKWSDVREEFPDEEIERYGAAETSGTFDYLTEVMGEEAGHTDDYQATEDDNTIIQGVSGSEYAIGYFGFAYYSKNKDRVKALKIDNGDGCIAPTLENAKTGKYTPLARPLFTYPAKSALAEEHIAEFAKFFVEKSTDRSLVADTIGYVPNSEEEKKQMMSKLEEAISSAQ</sequence>
<feature type="domain" description="PBP" evidence="4">
    <location>
        <begin position="62"/>
        <end position="312"/>
    </location>
</feature>
<reference evidence="6" key="1">
    <citation type="submission" date="2016-10" db="EMBL/GenBank/DDBJ databases">
        <authorList>
            <person name="Varghese N."/>
            <person name="Submissions S."/>
        </authorList>
    </citation>
    <scope>NUCLEOTIDE SEQUENCE [LARGE SCALE GENOMIC DNA]</scope>
    <source>
        <strain evidence="6">CGMCC 1.7738</strain>
    </source>
</reference>
<feature type="compositionally biased region" description="Gly residues" evidence="3">
    <location>
        <begin position="35"/>
        <end position="49"/>
    </location>
</feature>
<dbReference type="SUPFAM" id="SSF53850">
    <property type="entry name" value="Periplasmic binding protein-like II"/>
    <property type="match status" value="1"/>
</dbReference>